<sequence length="71" mass="8722">MLAFEYDQSETAKGKLQEGVRRYNKWLRHEKNYDEWEYDYQFDSSGGNHQPQDFLSREERKKNKEGAWMLK</sequence>
<protein>
    <submittedName>
        <fullName evidence="2">Uncharacterized protein</fullName>
    </submittedName>
</protein>
<dbReference type="AlphaFoldDB" id="A0A8A2UAB1"/>
<accession>A0A8A2UAB1</accession>
<dbReference type="Proteomes" id="UP000663191">
    <property type="component" value="Chromosome"/>
</dbReference>
<dbReference type="OrthoDB" id="330648at2157"/>
<evidence type="ECO:0000256" key="1">
    <source>
        <dbReference type="SAM" id="MobiDB-lite"/>
    </source>
</evidence>
<dbReference type="EMBL" id="CP071463">
    <property type="protein sequence ID" value="QSW85600.1"/>
    <property type="molecule type" value="Genomic_DNA"/>
</dbReference>
<feature type="compositionally biased region" description="Polar residues" evidence="1">
    <location>
        <begin position="44"/>
        <end position="53"/>
    </location>
</feature>
<gene>
    <name evidence="2" type="ORF">J0X27_01790</name>
</gene>
<organism evidence="2 3">
    <name type="scientific">Natrinema longum</name>
    <dbReference type="NCBI Taxonomy" id="370324"/>
    <lineage>
        <taxon>Archaea</taxon>
        <taxon>Methanobacteriati</taxon>
        <taxon>Methanobacteriota</taxon>
        <taxon>Stenosarchaea group</taxon>
        <taxon>Halobacteria</taxon>
        <taxon>Halobacteriales</taxon>
        <taxon>Natrialbaceae</taxon>
        <taxon>Natrinema</taxon>
    </lineage>
</organism>
<feature type="region of interest" description="Disordered" evidence="1">
    <location>
        <begin position="44"/>
        <end position="71"/>
    </location>
</feature>
<evidence type="ECO:0000313" key="3">
    <source>
        <dbReference type="Proteomes" id="UP000663191"/>
    </source>
</evidence>
<dbReference type="GeneID" id="63182436"/>
<dbReference type="RefSeq" id="WP_207270779.1">
    <property type="nucleotide sequence ID" value="NZ_CP071463.1"/>
</dbReference>
<reference evidence="2 3" key="1">
    <citation type="journal article" date="2006" name="Int. J. Syst. Evol. Microbiol.">
        <title>Haloterrigena longa sp. nov. and Haloterrigena limicola sp. nov., extremely halophilic archaea isolated from a salt lake.</title>
        <authorList>
            <person name="Cui H.L."/>
            <person name="Tohty D."/>
            <person name="Zhou P.J."/>
            <person name="Liu S.J."/>
        </authorList>
    </citation>
    <scope>NUCLEOTIDE SEQUENCE [LARGE SCALE GENOMIC DNA]</scope>
    <source>
        <strain evidence="2 3">ABH32</strain>
    </source>
</reference>
<evidence type="ECO:0000313" key="2">
    <source>
        <dbReference type="EMBL" id="QSW85600.1"/>
    </source>
</evidence>
<keyword evidence="3" id="KW-1185">Reference proteome</keyword>
<name>A0A8A2UAB1_9EURY</name>
<feature type="compositionally biased region" description="Basic and acidic residues" evidence="1">
    <location>
        <begin position="55"/>
        <end position="65"/>
    </location>
</feature>
<proteinExistence type="predicted"/>
<dbReference type="KEGG" id="hlo:J0X27_01790"/>